<proteinExistence type="predicted"/>
<dbReference type="EMBL" id="JWZX01000855">
    <property type="protein sequence ID" value="KOO35479.1"/>
    <property type="molecule type" value="Genomic_DNA"/>
</dbReference>
<feature type="region of interest" description="Disordered" evidence="1">
    <location>
        <begin position="249"/>
        <end position="283"/>
    </location>
</feature>
<evidence type="ECO:0000256" key="1">
    <source>
        <dbReference type="SAM" id="MobiDB-lite"/>
    </source>
</evidence>
<dbReference type="Proteomes" id="UP000037460">
    <property type="component" value="Unassembled WGS sequence"/>
</dbReference>
<dbReference type="AlphaFoldDB" id="A0A0M0K9M0"/>
<protein>
    <submittedName>
        <fullName evidence="2">Uncharacterized protein</fullName>
    </submittedName>
</protein>
<gene>
    <name evidence="2" type="ORF">Ctob_011945</name>
</gene>
<evidence type="ECO:0000313" key="2">
    <source>
        <dbReference type="EMBL" id="KOO35479.1"/>
    </source>
</evidence>
<organism evidence="2 3">
    <name type="scientific">Chrysochromulina tobinii</name>
    <dbReference type="NCBI Taxonomy" id="1460289"/>
    <lineage>
        <taxon>Eukaryota</taxon>
        <taxon>Haptista</taxon>
        <taxon>Haptophyta</taxon>
        <taxon>Prymnesiophyceae</taxon>
        <taxon>Prymnesiales</taxon>
        <taxon>Chrysochromulinaceae</taxon>
        <taxon>Chrysochromulina</taxon>
    </lineage>
</organism>
<keyword evidence="3" id="KW-1185">Reference proteome</keyword>
<sequence length="501" mass="55506">MNDKAVSFDSVYDSRFDGKDTEDHFGMGMNLRNDADLTTRIGKTKQIGSSEFINDRRATFDIVYSSAHDGMDTADHFSVGMQMGADEYDLQMEERARERMAAYAVAKENLKKNKLHEHAHMGHEQAEGKGDTFDHFAGGSMNIAADDTNMAFDKIYSEVFTGKDTADHFAPGMGMSLAADAELTTRIGMSKKLGSSESINDRRGTFDIVYSSAHDGMDTESSLVGMAVTPTHDVDIVRRRQKRYPNLTKAERVPPPRPKFLQGSVAHWGPSGAPNGKDEPEVPPTRKVLSAEMQRHVDGLVVKGSGLGGKAEPMSTASVFLEAPSAEELVHKYDKFSWDSERIAFELINKFDMFTRRREDHLRKILVSIGNDPAFESTNKNAISITPKNFNRVCDRFGIVCNERQAREIFQKHNMPMQGCNLYTVGRAFIEGNAGGLEGGPAKKQVRLQPEVKAARMEHTMQQASRRGDPFATARLMESAWKVHHSARAQTAPAATLPPIG</sequence>
<reference evidence="3" key="1">
    <citation type="journal article" date="2015" name="PLoS Genet.">
        <title>Genome Sequence and Transcriptome Analyses of Chrysochromulina tobin: Metabolic Tools for Enhanced Algal Fitness in the Prominent Order Prymnesiales (Haptophyceae).</title>
        <authorList>
            <person name="Hovde B.T."/>
            <person name="Deodato C.R."/>
            <person name="Hunsperger H.M."/>
            <person name="Ryken S.A."/>
            <person name="Yost W."/>
            <person name="Jha R.K."/>
            <person name="Patterson J."/>
            <person name="Monnat R.J. Jr."/>
            <person name="Barlow S.B."/>
            <person name="Starkenburg S.R."/>
            <person name="Cattolico R.A."/>
        </authorList>
    </citation>
    <scope>NUCLEOTIDE SEQUENCE</scope>
    <source>
        <strain evidence="3">CCMP291</strain>
    </source>
</reference>
<evidence type="ECO:0000313" key="3">
    <source>
        <dbReference type="Proteomes" id="UP000037460"/>
    </source>
</evidence>
<accession>A0A0M0K9M0</accession>
<comment type="caution">
    <text evidence="2">The sequence shown here is derived from an EMBL/GenBank/DDBJ whole genome shotgun (WGS) entry which is preliminary data.</text>
</comment>
<name>A0A0M0K9M0_9EUKA</name>